<proteinExistence type="predicted"/>
<dbReference type="Gene3D" id="3.30.300.20">
    <property type="match status" value="1"/>
</dbReference>
<dbReference type="AlphaFoldDB" id="A0A3A8EI89"/>
<dbReference type="SUPFAM" id="SSF82784">
    <property type="entry name" value="OsmC-like"/>
    <property type="match status" value="1"/>
</dbReference>
<dbReference type="InterPro" id="IPR015946">
    <property type="entry name" value="KH_dom-like_a/b"/>
</dbReference>
<reference evidence="1 2" key="1">
    <citation type="submission" date="2018-09" db="EMBL/GenBank/DDBJ databases">
        <title>The draft genome of Acinetobacter spp. strains.</title>
        <authorList>
            <person name="Qin J."/>
            <person name="Feng Y."/>
            <person name="Zong Z."/>
        </authorList>
    </citation>
    <scope>NUCLEOTIDE SEQUENCE [LARGE SCALE GENOMIC DNA]</scope>
    <source>
        <strain evidence="1 2">WCHAc060096</strain>
    </source>
</reference>
<dbReference type="InterPro" id="IPR003718">
    <property type="entry name" value="OsmC/Ohr_fam"/>
</dbReference>
<dbReference type="OrthoDB" id="9795405at2"/>
<sequence>MMIHQYDVKIRWIGNTGEGTKTYQSYQRDFIIESENKPAISGSSDPAYRGNPERWNPEDLIVAAASACHKLWYLHLCAMNHICVVDYIDHASGFMEDTHPEKRGHITQVILKPHIILKTGANLDIANQLHKQAHHECMIANSVNFPILCEASFEVEGQKK</sequence>
<evidence type="ECO:0000313" key="1">
    <source>
        <dbReference type="EMBL" id="RKG33889.1"/>
    </source>
</evidence>
<dbReference type="InterPro" id="IPR052707">
    <property type="entry name" value="OsmC_Ohr_Peroxiredoxin"/>
</dbReference>
<comment type="caution">
    <text evidence="1">The sequence shown here is derived from an EMBL/GenBank/DDBJ whole genome shotgun (WGS) entry which is preliminary data.</text>
</comment>
<evidence type="ECO:0000313" key="2">
    <source>
        <dbReference type="Proteomes" id="UP000269001"/>
    </source>
</evidence>
<dbReference type="InterPro" id="IPR036102">
    <property type="entry name" value="OsmC/Ohrsf"/>
</dbReference>
<dbReference type="PANTHER" id="PTHR42830:SF2">
    <property type="entry name" value="OSMC_OHR FAMILY PROTEIN"/>
    <property type="match status" value="1"/>
</dbReference>
<dbReference type="EMBL" id="RAXU01000008">
    <property type="protein sequence ID" value="RKG33889.1"/>
    <property type="molecule type" value="Genomic_DNA"/>
</dbReference>
<keyword evidence="2" id="KW-1185">Reference proteome</keyword>
<dbReference type="Proteomes" id="UP000269001">
    <property type="component" value="Unassembled WGS sequence"/>
</dbReference>
<dbReference type="Pfam" id="PF02566">
    <property type="entry name" value="OsmC"/>
    <property type="match status" value="1"/>
</dbReference>
<name>A0A3A8EI89_9GAMM</name>
<dbReference type="PANTHER" id="PTHR42830">
    <property type="entry name" value="OSMOTICALLY INDUCIBLE FAMILY PROTEIN"/>
    <property type="match status" value="1"/>
</dbReference>
<accession>A0A3A8EI89</accession>
<protein>
    <submittedName>
        <fullName evidence="1">OsmC family peroxiredoxin</fullName>
    </submittedName>
</protein>
<gene>
    <name evidence="1" type="ORF">D7V21_08280</name>
</gene>
<dbReference type="RefSeq" id="WP_120370040.1">
    <property type="nucleotide sequence ID" value="NZ_BKYM01000008.1"/>
</dbReference>
<organism evidence="1 2">
    <name type="scientific">Acinetobacter guerrae</name>
    <dbReference type="NCBI Taxonomy" id="1843371"/>
    <lineage>
        <taxon>Bacteria</taxon>
        <taxon>Pseudomonadati</taxon>
        <taxon>Pseudomonadota</taxon>
        <taxon>Gammaproteobacteria</taxon>
        <taxon>Moraxellales</taxon>
        <taxon>Moraxellaceae</taxon>
        <taxon>Acinetobacter</taxon>
    </lineage>
</organism>